<evidence type="ECO:0000313" key="2">
    <source>
        <dbReference type="Proteomes" id="UP001633002"/>
    </source>
</evidence>
<sequence>MKPFPLYVSFEMDDQGAGAAMDVDLEGDALDLLGDALLRELGFLKAWSFVWMFNFWKSKPPPEACGEHACEIQDCLAKNDFQYDRLITSPNIVDH</sequence>
<protein>
    <submittedName>
        <fullName evidence="1">Uncharacterized protein</fullName>
    </submittedName>
</protein>
<proteinExistence type="predicted"/>
<keyword evidence="2" id="KW-1185">Reference proteome</keyword>
<dbReference type="Proteomes" id="UP001633002">
    <property type="component" value="Unassembled WGS sequence"/>
</dbReference>
<reference evidence="1 2" key="1">
    <citation type="submission" date="2024-09" db="EMBL/GenBank/DDBJ databases">
        <title>Chromosome-scale assembly of Riccia sorocarpa.</title>
        <authorList>
            <person name="Paukszto L."/>
        </authorList>
    </citation>
    <scope>NUCLEOTIDE SEQUENCE [LARGE SCALE GENOMIC DNA]</scope>
    <source>
        <strain evidence="1">LP-2024</strain>
        <tissue evidence="1">Aerial parts of the thallus</tissue>
    </source>
</reference>
<dbReference type="AlphaFoldDB" id="A0ABD3HRE0"/>
<dbReference type="EMBL" id="JBJQOH010000003">
    <property type="protein sequence ID" value="KAL3691879.1"/>
    <property type="molecule type" value="Genomic_DNA"/>
</dbReference>
<name>A0ABD3HRE0_9MARC</name>
<dbReference type="Gene3D" id="1.10.287.1130">
    <property type="entry name" value="CytochromE C oxidase copper chaperone"/>
    <property type="match status" value="1"/>
</dbReference>
<organism evidence="1 2">
    <name type="scientific">Riccia sorocarpa</name>
    <dbReference type="NCBI Taxonomy" id="122646"/>
    <lineage>
        <taxon>Eukaryota</taxon>
        <taxon>Viridiplantae</taxon>
        <taxon>Streptophyta</taxon>
        <taxon>Embryophyta</taxon>
        <taxon>Marchantiophyta</taxon>
        <taxon>Marchantiopsida</taxon>
        <taxon>Marchantiidae</taxon>
        <taxon>Marchantiales</taxon>
        <taxon>Ricciaceae</taxon>
        <taxon>Riccia</taxon>
    </lineage>
</organism>
<evidence type="ECO:0000313" key="1">
    <source>
        <dbReference type="EMBL" id="KAL3691879.1"/>
    </source>
</evidence>
<gene>
    <name evidence="1" type="ORF">R1sor_005530</name>
</gene>
<comment type="caution">
    <text evidence="1">The sequence shown here is derived from an EMBL/GenBank/DDBJ whole genome shotgun (WGS) entry which is preliminary data.</text>
</comment>
<accession>A0ABD3HRE0</accession>